<accession>A0ABT8RJL5</accession>
<name>A0ABT8RJL5_9BACT</name>
<dbReference type="EMBL" id="JAUKPO010000188">
    <property type="protein sequence ID" value="MDO1452021.1"/>
    <property type="molecule type" value="Genomic_DNA"/>
</dbReference>
<sequence length="96" mass="11460">MFTIIKQRFERTHIRESAHYESGQYIRTDFGHEGYITFEKINSKEYLIRADAELPGDLLQLATILDKVLKENQVNLIFEVYDRFNNLYASDKIKRE</sequence>
<protein>
    <submittedName>
        <fullName evidence="1">Uncharacterized protein</fullName>
    </submittedName>
</protein>
<organism evidence="1 2">
    <name type="scientific">Rhodocytophaga aerolata</name>
    <dbReference type="NCBI Taxonomy" id="455078"/>
    <lineage>
        <taxon>Bacteria</taxon>
        <taxon>Pseudomonadati</taxon>
        <taxon>Bacteroidota</taxon>
        <taxon>Cytophagia</taxon>
        <taxon>Cytophagales</taxon>
        <taxon>Rhodocytophagaceae</taxon>
        <taxon>Rhodocytophaga</taxon>
    </lineage>
</organism>
<dbReference type="Proteomes" id="UP001168528">
    <property type="component" value="Unassembled WGS sequence"/>
</dbReference>
<gene>
    <name evidence="1" type="ORF">Q0590_37475</name>
</gene>
<dbReference type="RefSeq" id="WP_302042810.1">
    <property type="nucleotide sequence ID" value="NZ_JAUKPO010000188.1"/>
</dbReference>
<evidence type="ECO:0000313" key="1">
    <source>
        <dbReference type="EMBL" id="MDO1452021.1"/>
    </source>
</evidence>
<evidence type="ECO:0000313" key="2">
    <source>
        <dbReference type="Proteomes" id="UP001168528"/>
    </source>
</evidence>
<keyword evidence="2" id="KW-1185">Reference proteome</keyword>
<reference evidence="1" key="1">
    <citation type="submission" date="2023-07" db="EMBL/GenBank/DDBJ databases">
        <title>The genome sequence of Rhodocytophaga aerolata KACC 12507.</title>
        <authorList>
            <person name="Zhang X."/>
        </authorList>
    </citation>
    <scope>NUCLEOTIDE SEQUENCE</scope>
    <source>
        <strain evidence="1">KACC 12507</strain>
    </source>
</reference>
<proteinExistence type="predicted"/>
<comment type="caution">
    <text evidence="1">The sequence shown here is derived from an EMBL/GenBank/DDBJ whole genome shotgun (WGS) entry which is preliminary data.</text>
</comment>